<feature type="region of interest" description="Disordered" evidence="1">
    <location>
        <begin position="1"/>
        <end position="38"/>
    </location>
</feature>
<protein>
    <submittedName>
        <fullName evidence="2">Uncharacterized protein</fullName>
    </submittedName>
</protein>
<accession>A0A8H6JV26</accession>
<dbReference type="Proteomes" id="UP000652219">
    <property type="component" value="Unassembled WGS sequence"/>
</dbReference>
<sequence>MPINMTPNADNVRHPQNAIPSAWGGDGGPLATVTPRPNGIETHYPNEGSAERTSFNIGGRAYCAVQVEDGNGNFQERIAEVTNGPHSFITQILVGDLRLKPRLLSPPLRTKSYLTPIGLLQLTQYVEMVVRVPLYDIAPTKLALGVLDVEGILPGPGFILGNGFHNKTGRVLLPPQATDFGTTRREQADPGEHGVSRLPPEPDGVRPNGIPLLAHAAVDNVEDQKPDVSGIRVDPPDLNRLNLPGFGPGPHTGPSRSTSVVGGMSLSTTRDPIRSSAPTSVTPEETSPIAKDTSNDFSAPQLDGNFR</sequence>
<comment type="caution">
    <text evidence="2">The sequence shown here is derived from an EMBL/GenBank/DDBJ whole genome shotgun (WGS) entry which is preliminary data.</text>
</comment>
<dbReference type="EMBL" id="WIGN01000010">
    <property type="protein sequence ID" value="KAF6819366.1"/>
    <property type="molecule type" value="Genomic_DNA"/>
</dbReference>
<reference evidence="2 3" key="1">
    <citation type="journal article" date="2020" name="Phytopathology">
        <title>Genome Sequence Resources of Colletotrichum truncatum, C. plurivorum, C. musicola, and C. sojae: Four Species Pathogenic to Soybean (Glycine max).</title>
        <authorList>
            <person name="Rogerio F."/>
            <person name="Boufleur T.R."/>
            <person name="Ciampi-Guillardi M."/>
            <person name="Sukno S.A."/>
            <person name="Thon M.R."/>
            <person name="Massola Junior N.S."/>
            <person name="Baroncelli R."/>
        </authorList>
    </citation>
    <scope>NUCLEOTIDE SEQUENCE [LARGE SCALE GENOMIC DNA]</scope>
    <source>
        <strain evidence="2 3">LFN0009</strain>
    </source>
</reference>
<name>A0A8H6JV26_9PEZI</name>
<gene>
    <name evidence="2" type="ORF">CSOJ01_01423</name>
</gene>
<evidence type="ECO:0000313" key="2">
    <source>
        <dbReference type="EMBL" id="KAF6819366.1"/>
    </source>
</evidence>
<feature type="compositionally biased region" description="Polar residues" evidence="1">
    <location>
        <begin position="254"/>
        <end position="285"/>
    </location>
</feature>
<feature type="region of interest" description="Disordered" evidence="1">
    <location>
        <begin position="243"/>
        <end position="307"/>
    </location>
</feature>
<evidence type="ECO:0000256" key="1">
    <source>
        <dbReference type="SAM" id="MobiDB-lite"/>
    </source>
</evidence>
<feature type="compositionally biased region" description="Basic and acidic residues" evidence="1">
    <location>
        <begin position="182"/>
        <end position="195"/>
    </location>
</feature>
<keyword evidence="3" id="KW-1185">Reference proteome</keyword>
<evidence type="ECO:0000313" key="3">
    <source>
        <dbReference type="Proteomes" id="UP000652219"/>
    </source>
</evidence>
<proteinExistence type="predicted"/>
<feature type="region of interest" description="Disordered" evidence="1">
    <location>
        <begin position="181"/>
        <end position="202"/>
    </location>
</feature>
<dbReference type="AlphaFoldDB" id="A0A8H6JV26"/>
<organism evidence="2 3">
    <name type="scientific">Colletotrichum sojae</name>
    <dbReference type="NCBI Taxonomy" id="2175907"/>
    <lineage>
        <taxon>Eukaryota</taxon>
        <taxon>Fungi</taxon>
        <taxon>Dikarya</taxon>
        <taxon>Ascomycota</taxon>
        <taxon>Pezizomycotina</taxon>
        <taxon>Sordariomycetes</taxon>
        <taxon>Hypocreomycetidae</taxon>
        <taxon>Glomerellales</taxon>
        <taxon>Glomerellaceae</taxon>
        <taxon>Colletotrichum</taxon>
        <taxon>Colletotrichum orchidearum species complex</taxon>
    </lineage>
</organism>